<dbReference type="InterPro" id="IPR005129">
    <property type="entry name" value="GTPase_ArgK"/>
</dbReference>
<sequence length="344" mass="36546">MTVTPHSGSQPSGSRRPAASPAETAEAIRRGDRRALARAITLIESTRADHRAMAEELLAELLPHTGNSIRIGISGVPGVGKSTFIEAFGLHVIGQGHKVAVLAVDPSSQRTGGSILGDKTRMEELTRNTSAFIRPSPSGGTLGGVARRTREAMLACEAAGYDVVIVETVGVGQSETAVSDMVDLFMLLLLPGGGDELQGIKKGIVELADLIVVNKADGALVNAARHAVAEYRHALALLRSPSKDWKVPVLTCSAATRIGVPEVWETIGKYRSTLSATGALDVRRAEQARAWMWSEIAETLTDAFRHHPAVRADLATAEYAVTHAETTPTVAARALLEKFLGRSR</sequence>
<dbReference type="Gene3D" id="1.10.287.130">
    <property type="match status" value="1"/>
</dbReference>
<dbReference type="NCBIfam" id="NF006958">
    <property type="entry name" value="PRK09435.1"/>
    <property type="match status" value="1"/>
</dbReference>
<dbReference type="Pfam" id="PF03308">
    <property type="entry name" value="MeaB"/>
    <property type="match status" value="1"/>
</dbReference>
<evidence type="ECO:0000313" key="3">
    <source>
        <dbReference type="EMBL" id="GEO38679.1"/>
    </source>
</evidence>
<comment type="caution">
    <text evidence="3">The sequence shown here is derived from an EMBL/GenBank/DDBJ whole genome shotgun (WGS) entry which is preliminary data.</text>
</comment>
<dbReference type="RefSeq" id="WP_084721003.1">
    <property type="nucleotide sequence ID" value="NZ_BJYZ01000012.1"/>
</dbReference>
<dbReference type="SUPFAM" id="SSF52540">
    <property type="entry name" value="P-loop containing nucleoside triphosphate hydrolases"/>
    <property type="match status" value="1"/>
</dbReference>
<dbReference type="EMBL" id="BJYZ01000012">
    <property type="protein sequence ID" value="GEO38679.1"/>
    <property type="molecule type" value="Genomic_DNA"/>
</dbReference>
<evidence type="ECO:0000313" key="4">
    <source>
        <dbReference type="Proteomes" id="UP000321523"/>
    </source>
</evidence>
<proteinExistence type="inferred from homology"/>
<feature type="region of interest" description="Disordered" evidence="2">
    <location>
        <begin position="1"/>
        <end position="27"/>
    </location>
</feature>
<keyword evidence="3" id="KW-0418">Kinase</keyword>
<accession>A0A512DQE6</accession>
<dbReference type="GO" id="GO:0005737">
    <property type="term" value="C:cytoplasm"/>
    <property type="evidence" value="ECO:0007669"/>
    <property type="project" value="TreeGrafter"/>
</dbReference>
<dbReference type="GO" id="GO:0003924">
    <property type="term" value="F:GTPase activity"/>
    <property type="evidence" value="ECO:0007669"/>
    <property type="project" value="InterPro"/>
</dbReference>
<feature type="compositionally biased region" description="Polar residues" evidence="2">
    <location>
        <begin position="1"/>
        <end position="13"/>
    </location>
</feature>
<reference evidence="3 4" key="1">
    <citation type="submission" date="2019-07" db="EMBL/GenBank/DDBJ databases">
        <title>Whole genome shotgun sequence of Skermanella aerolata NBRC 106429.</title>
        <authorList>
            <person name="Hosoyama A."/>
            <person name="Uohara A."/>
            <person name="Ohji S."/>
            <person name="Ichikawa N."/>
        </authorList>
    </citation>
    <scope>NUCLEOTIDE SEQUENCE [LARGE SCALE GENOMIC DNA]</scope>
    <source>
        <strain evidence="3 4">NBRC 106429</strain>
    </source>
</reference>
<comment type="similarity">
    <text evidence="1">Belongs to the SIMIBI class G3E GTPase family. ArgK/MeaB subfamily.</text>
</comment>
<dbReference type="Proteomes" id="UP000321523">
    <property type="component" value="Unassembled WGS sequence"/>
</dbReference>
<dbReference type="CDD" id="cd03114">
    <property type="entry name" value="MMAA-like"/>
    <property type="match status" value="1"/>
</dbReference>
<dbReference type="InterPro" id="IPR027417">
    <property type="entry name" value="P-loop_NTPase"/>
</dbReference>
<dbReference type="Gene3D" id="3.40.50.300">
    <property type="entry name" value="P-loop containing nucleotide triphosphate hydrolases"/>
    <property type="match status" value="1"/>
</dbReference>
<organism evidence="3 4">
    <name type="scientific">Skermanella aerolata</name>
    <dbReference type="NCBI Taxonomy" id="393310"/>
    <lineage>
        <taxon>Bacteria</taxon>
        <taxon>Pseudomonadati</taxon>
        <taxon>Pseudomonadota</taxon>
        <taxon>Alphaproteobacteria</taxon>
        <taxon>Rhodospirillales</taxon>
        <taxon>Azospirillaceae</taxon>
        <taxon>Skermanella</taxon>
    </lineage>
</organism>
<dbReference type="AlphaFoldDB" id="A0A512DQE6"/>
<dbReference type="GO" id="GO:0005525">
    <property type="term" value="F:GTP binding"/>
    <property type="evidence" value="ECO:0007669"/>
    <property type="project" value="InterPro"/>
</dbReference>
<dbReference type="PANTHER" id="PTHR23408:SF3">
    <property type="entry name" value="METHYLMALONIC ACIDURIA TYPE A PROTEIN, MITOCHONDRIAL"/>
    <property type="match status" value="1"/>
</dbReference>
<gene>
    <name evidence="3" type="ORF">SAE02_28270</name>
</gene>
<dbReference type="Gene3D" id="1.20.5.170">
    <property type="match status" value="1"/>
</dbReference>
<keyword evidence="4" id="KW-1185">Reference proteome</keyword>
<keyword evidence="3" id="KW-0808">Transferase</keyword>
<evidence type="ECO:0000256" key="2">
    <source>
        <dbReference type="SAM" id="MobiDB-lite"/>
    </source>
</evidence>
<dbReference type="NCBIfam" id="TIGR00750">
    <property type="entry name" value="lao"/>
    <property type="match status" value="1"/>
</dbReference>
<protein>
    <submittedName>
        <fullName evidence="3">ATPase/protein kinase</fullName>
    </submittedName>
</protein>
<dbReference type="OrthoDB" id="9778292at2"/>
<evidence type="ECO:0000256" key="1">
    <source>
        <dbReference type="ARBA" id="ARBA00009625"/>
    </source>
</evidence>
<name>A0A512DQE6_9PROT</name>
<dbReference type="PANTHER" id="PTHR23408">
    <property type="entry name" value="METHYLMALONYL-COA MUTASE"/>
    <property type="match status" value="1"/>
</dbReference>
<dbReference type="GO" id="GO:0016301">
    <property type="term" value="F:kinase activity"/>
    <property type="evidence" value="ECO:0007669"/>
    <property type="project" value="UniProtKB-KW"/>
</dbReference>